<keyword evidence="5 9" id="KW-0812">Transmembrane</keyword>
<dbReference type="FunFam" id="1.10.3720.10:FF:000003">
    <property type="entry name" value="Aliphatic sulfonate ABC transporter permease"/>
    <property type="match status" value="1"/>
</dbReference>
<sequence>MSRDRLTNIALPLIGTLIVVGAWETASRLGAIDPRVFPGPITAIIEASGRLSADTVGEHMAWSLFRVFSGFAIGVAAGIAVGVLAGWYRWFGLIARPLIELLRPIPPLAWIPLAIIWFGLGEPSKFFIIFLGAFFPVVTATYHGVTYVDPTLVRAARTFGVRGWSLLARIVLPAAAPDLATGIRIGWGLSFGVLVAAELIAADRGLGYMIMNERNTGGSVSVIIVGILLIGFLNLLTDAVIGSAIQRWIGRWHGSGV</sequence>
<feature type="transmembrane region" description="Helical" evidence="9">
    <location>
        <begin position="101"/>
        <end position="120"/>
    </location>
</feature>
<dbReference type="RefSeq" id="WP_156710691.1">
    <property type="nucleotide sequence ID" value="NZ_WPHG01000001.1"/>
</dbReference>
<protein>
    <submittedName>
        <fullName evidence="11">ABC transporter permease subunit</fullName>
    </submittedName>
</protein>
<proteinExistence type="inferred from homology"/>
<name>A0A844QCE5_9HYPH</name>
<evidence type="ECO:0000313" key="11">
    <source>
        <dbReference type="EMBL" id="MVA95813.1"/>
    </source>
</evidence>
<comment type="caution">
    <text evidence="11">The sequence shown here is derived from an EMBL/GenBank/DDBJ whole genome shotgun (WGS) entry which is preliminary data.</text>
</comment>
<dbReference type="Pfam" id="PF00528">
    <property type="entry name" value="BPD_transp_1"/>
    <property type="match status" value="1"/>
</dbReference>
<evidence type="ECO:0000256" key="2">
    <source>
        <dbReference type="ARBA" id="ARBA00009306"/>
    </source>
</evidence>
<dbReference type="PROSITE" id="PS50928">
    <property type="entry name" value="ABC_TM1"/>
    <property type="match status" value="1"/>
</dbReference>
<dbReference type="SUPFAM" id="SSF161098">
    <property type="entry name" value="MetI-like"/>
    <property type="match status" value="1"/>
</dbReference>
<dbReference type="GO" id="GO:0042918">
    <property type="term" value="P:alkanesulfonate transmembrane transport"/>
    <property type="evidence" value="ECO:0007669"/>
    <property type="project" value="UniProtKB-ARBA"/>
</dbReference>
<feature type="domain" description="ABC transmembrane type-1" evidence="10">
    <location>
        <begin position="60"/>
        <end position="241"/>
    </location>
</feature>
<dbReference type="GO" id="GO:0005886">
    <property type="term" value="C:plasma membrane"/>
    <property type="evidence" value="ECO:0007669"/>
    <property type="project" value="UniProtKB-SubCell"/>
</dbReference>
<evidence type="ECO:0000256" key="3">
    <source>
        <dbReference type="ARBA" id="ARBA00022448"/>
    </source>
</evidence>
<evidence type="ECO:0000256" key="4">
    <source>
        <dbReference type="ARBA" id="ARBA00022475"/>
    </source>
</evidence>
<reference evidence="11 12" key="1">
    <citation type="submission" date="2019-12" db="EMBL/GenBank/DDBJ databases">
        <title>Nitratireductor arenosus sp. nov., Isolated from sea sand, Jeju island, South Korea.</title>
        <authorList>
            <person name="Kim W."/>
        </authorList>
    </citation>
    <scope>NUCLEOTIDE SEQUENCE [LARGE SCALE GENOMIC DNA]</scope>
    <source>
        <strain evidence="11 12">CAU 1489</strain>
    </source>
</reference>
<dbReference type="InterPro" id="IPR035906">
    <property type="entry name" value="MetI-like_sf"/>
</dbReference>
<keyword evidence="3 9" id="KW-0813">Transport</keyword>
<dbReference type="Gene3D" id="1.10.3720.10">
    <property type="entry name" value="MetI-like"/>
    <property type="match status" value="1"/>
</dbReference>
<dbReference type="Proteomes" id="UP000463224">
    <property type="component" value="Unassembled WGS sequence"/>
</dbReference>
<keyword evidence="4" id="KW-1003">Cell membrane</keyword>
<accession>A0A844QCE5</accession>
<evidence type="ECO:0000256" key="1">
    <source>
        <dbReference type="ARBA" id="ARBA00004651"/>
    </source>
</evidence>
<comment type="function">
    <text evidence="8">Probably part of an ABC transporter complex. Probably responsible for the translocation of the substrate across the membrane.</text>
</comment>
<dbReference type="AlphaFoldDB" id="A0A844QCE5"/>
<keyword evidence="12" id="KW-1185">Reference proteome</keyword>
<keyword evidence="6 9" id="KW-1133">Transmembrane helix</keyword>
<dbReference type="PANTHER" id="PTHR30151:SF0">
    <property type="entry name" value="ABC TRANSPORTER PERMEASE PROTEIN MJ0413-RELATED"/>
    <property type="match status" value="1"/>
</dbReference>
<evidence type="ECO:0000256" key="5">
    <source>
        <dbReference type="ARBA" id="ARBA00022692"/>
    </source>
</evidence>
<feature type="transmembrane region" description="Helical" evidence="9">
    <location>
        <begin position="67"/>
        <end position="89"/>
    </location>
</feature>
<evidence type="ECO:0000256" key="8">
    <source>
        <dbReference type="ARBA" id="ARBA00056719"/>
    </source>
</evidence>
<evidence type="ECO:0000256" key="6">
    <source>
        <dbReference type="ARBA" id="ARBA00022989"/>
    </source>
</evidence>
<feature type="transmembrane region" description="Helical" evidence="9">
    <location>
        <begin position="126"/>
        <end position="147"/>
    </location>
</feature>
<comment type="similarity">
    <text evidence="2 9">Belongs to the binding-protein-dependent transport system permease family.</text>
</comment>
<comment type="subcellular location">
    <subcellularLocation>
        <location evidence="1 9">Cell membrane</location>
        <topology evidence="1 9">Multi-pass membrane protein</topology>
    </subcellularLocation>
</comment>
<evidence type="ECO:0000256" key="7">
    <source>
        <dbReference type="ARBA" id="ARBA00023136"/>
    </source>
</evidence>
<evidence type="ECO:0000256" key="9">
    <source>
        <dbReference type="RuleBase" id="RU363032"/>
    </source>
</evidence>
<dbReference type="CDD" id="cd06261">
    <property type="entry name" value="TM_PBP2"/>
    <property type="match status" value="1"/>
</dbReference>
<dbReference type="PANTHER" id="PTHR30151">
    <property type="entry name" value="ALKANE SULFONATE ABC TRANSPORTER-RELATED, MEMBRANE SUBUNIT"/>
    <property type="match status" value="1"/>
</dbReference>
<organism evidence="11 12">
    <name type="scientific">Nitratireductor arenosus</name>
    <dbReference type="NCBI Taxonomy" id="2682096"/>
    <lineage>
        <taxon>Bacteria</taxon>
        <taxon>Pseudomonadati</taxon>
        <taxon>Pseudomonadota</taxon>
        <taxon>Alphaproteobacteria</taxon>
        <taxon>Hyphomicrobiales</taxon>
        <taxon>Phyllobacteriaceae</taxon>
        <taxon>Nitratireductor</taxon>
    </lineage>
</organism>
<feature type="transmembrane region" description="Helical" evidence="9">
    <location>
        <begin position="182"/>
        <end position="201"/>
    </location>
</feature>
<evidence type="ECO:0000313" key="12">
    <source>
        <dbReference type="Proteomes" id="UP000463224"/>
    </source>
</evidence>
<feature type="transmembrane region" description="Helical" evidence="9">
    <location>
        <begin position="222"/>
        <end position="245"/>
    </location>
</feature>
<evidence type="ECO:0000259" key="10">
    <source>
        <dbReference type="PROSITE" id="PS50928"/>
    </source>
</evidence>
<keyword evidence="7 9" id="KW-0472">Membrane</keyword>
<dbReference type="EMBL" id="WPHG01000001">
    <property type="protein sequence ID" value="MVA95813.1"/>
    <property type="molecule type" value="Genomic_DNA"/>
</dbReference>
<dbReference type="InterPro" id="IPR000515">
    <property type="entry name" value="MetI-like"/>
</dbReference>
<gene>
    <name evidence="11" type="ORF">GN330_00915</name>
</gene>